<evidence type="ECO:0008006" key="4">
    <source>
        <dbReference type="Google" id="ProtNLM"/>
    </source>
</evidence>
<dbReference type="OrthoDB" id="2686356at2759"/>
<proteinExistence type="predicted"/>
<evidence type="ECO:0000256" key="1">
    <source>
        <dbReference type="SAM" id="SignalP"/>
    </source>
</evidence>
<dbReference type="PANTHER" id="PTHR39603">
    <property type="entry name" value="CYANOVIRIN-N DOMAIN-CONTAINING PROTEIN"/>
    <property type="match status" value="1"/>
</dbReference>
<gene>
    <name evidence="2" type="ORF">M408DRAFT_299664</name>
</gene>
<dbReference type="Proteomes" id="UP000054097">
    <property type="component" value="Unassembled WGS sequence"/>
</dbReference>
<accession>A0A0C2WWY2</accession>
<keyword evidence="1" id="KW-0732">Signal</keyword>
<feature type="signal peptide" evidence="1">
    <location>
        <begin position="1"/>
        <end position="24"/>
    </location>
</feature>
<dbReference type="EMBL" id="KN824369">
    <property type="protein sequence ID" value="KIM21877.1"/>
    <property type="molecule type" value="Genomic_DNA"/>
</dbReference>
<evidence type="ECO:0000313" key="3">
    <source>
        <dbReference type="Proteomes" id="UP000054097"/>
    </source>
</evidence>
<evidence type="ECO:0000313" key="2">
    <source>
        <dbReference type="EMBL" id="KIM21877.1"/>
    </source>
</evidence>
<keyword evidence="3" id="KW-1185">Reference proteome</keyword>
<sequence>MIFNAASLSTIVLCALASLGSVAAVPSPFEYPEVVPGPGLPSLASLGITSKDLFEGTGANAPAKRDLLARFDRICYDNGCGRVSRANAQACVDYLIRLDTQQCVVGTSPAVMCVAGDAIIYGNNISGNGQVSSYCRDVGYGAKSVVDNCTDGNGQVAGADAAGGNGGLVVSIERC</sequence>
<organism evidence="2 3">
    <name type="scientific">Serendipita vermifera MAFF 305830</name>
    <dbReference type="NCBI Taxonomy" id="933852"/>
    <lineage>
        <taxon>Eukaryota</taxon>
        <taxon>Fungi</taxon>
        <taxon>Dikarya</taxon>
        <taxon>Basidiomycota</taxon>
        <taxon>Agaricomycotina</taxon>
        <taxon>Agaricomycetes</taxon>
        <taxon>Sebacinales</taxon>
        <taxon>Serendipitaceae</taxon>
        <taxon>Serendipita</taxon>
    </lineage>
</organism>
<dbReference type="HOGENOM" id="CLU_101873_0_1_1"/>
<reference evidence="2 3" key="1">
    <citation type="submission" date="2014-04" db="EMBL/GenBank/DDBJ databases">
        <authorList>
            <consortium name="DOE Joint Genome Institute"/>
            <person name="Kuo A."/>
            <person name="Zuccaro A."/>
            <person name="Kohler A."/>
            <person name="Nagy L.G."/>
            <person name="Floudas D."/>
            <person name="Copeland A."/>
            <person name="Barry K.W."/>
            <person name="Cichocki N."/>
            <person name="Veneault-Fourrey C."/>
            <person name="LaButti K."/>
            <person name="Lindquist E.A."/>
            <person name="Lipzen A."/>
            <person name="Lundell T."/>
            <person name="Morin E."/>
            <person name="Murat C."/>
            <person name="Sun H."/>
            <person name="Tunlid A."/>
            <person name="Henrissat B."/>
            <person name="Grigoriev I.V."/>
            <person name="Hibbett D.S."/>
            <person name="Martin F."/>
            <person name="Nordberg H.P."/>
            <person name="Cantor M.N."/>
            <person name="Hua S.X."/>
        </authorList>
    </citation>
    <scope>NUCLEOTIDE SEQUENCE [LARGE SCALE GENOMIC DNA]</scope>
    <source>
        <strain evidence="2 3">MAFF 305830</strain>
    </source>
</reference>
<dbReference type="STRING" id="933852.A0A0C2WWY2"/>
<dbReference type="AlphaFoldDB" id="A0A0C2WWY2"/>
<reference evidence="3" key="2">
    <citation type="submission" date="2015-01" db="EMBL/GenBank/DDBJ databases">
        <title>Evolutionary Origins and Diversification of the Mycorrhizal Mutualists.</title>
        <authorList>
            <consortium name="DOE Joint Genome Institute"/>
            <consortium name="Mycorrhizal Genomics Consortium"/>
            <person name="Kohler A."/>
            <person name="Kuo A."/>
            <person name="Nagy L.G."/>
            <person name="Floudas D."/>
            <person name="Copeland A."/>
            <person name="Barry K.W."/>
            <person name="Cichocki N."/>
            <person name="Veneault-Fourrey C."/>
            <person name="LaButti K."/>
            <person name="Lindquist E.A."/>
            <person name="Lipzen A."/>
            <person name="Lundell T."/>
            <person name="Morin E."/>
            <person name="Murat C."/>
            <person name="Riley R."/>
            <person name="Ohm R."/>
            <person name="Sun H."/>
            <person name="Tunlid A."/>
            <person name="Henrissat B."/>
            <person name="Grigoriev I.V."/>
            <person name="Hibbett D.S."/>
            <person name="Martin F."/>
        </authorList>
    </citation>
    <scope>NUCLEOTIDE SEQUENCE [LARGE SCALE GENOMIC DNA]</scope>
    <source>
        <strain evidence="3">MAFF 305830</strain>
    </source>
</reference>
<dbReference type="PANTHER" id="PTHR39603:SF1">
    <property type="entry name" value="CYANOVIRIN-N DOMAIN-CONTAINING PROTEIN"/>
    <property type="match status" value="1"/>
</dbReference>
<feature type="chain" id="PRO_5002158262" description="Cyanovirin-N domain-containing protein" evidence="1">
    <location>
        <begin position="25"/>
        <end position="175"/>
    </location>
</feature>
<name>A0A0C2WWY2_SERVB</name>
<protein>
    <recommendedName>
        <fullName evidence="4">Cyanovirin-N domain-containing protein</fullName>
    </recommendedName>
</protein>